<dbReference type="InterPro" id="IPR017825">
    <property type="entry name" value="Lycopene_cyclase_dom"/>
</dbReference>
<dbReference type="SFLD" id="SFLDS00005">
    <property type="entry name" value="Isoprenoid_Synthase_Type_I"/>
    <property type="match status" value="1"/>
</dbReference>
<dbReference type="EC" id="5.5.1.19" evidence="7"/>
<keyword evidence="13 19" id="KW-1133">Transmembrane helix</keyword>
<evidence type="ECO:0000256" key="5">
    <source>
        <dbReference type="ARBA" id="ARBA00008247"/>
    </source>
</evidence>
<dbReference type="SFLD" id="SFLDG01212">
    <property type="entry name" value="Phytoene_synthase_like"/>
    <property type="match status" value="1"/>
</dbReference>
<reference evidence="20" key="1">
    <citation type="submission" date="2017-10" db="EMBL/GenBank/DDBJ databases">
        <title>Transcriptome Assembly of Sugarcane Aphid Adults.</title>
        <authorList>
            <person name="Scully E.D."/>
            <person name="Palmer N.A."/>
            <person name="Geib S.M."/>
            <person name="Sarath G."/>
            <person name="Sattler S.E."/>
        </authorList>
    </citation>
    <scope>NUCLEOTIDE SEQUENCE</scope>
    <source>
        <tissue evidence="20">Whole body</tissue>
    </source>
</reference>
<organism evidence="20">
    <name type="scientific">Melanaphis sacchari</name>
    <dbReference type="NCBI Taxonomy" id="742174"/>
    <lineage>
        <taxon>Eukaryota</taxon>
        <taxon>Metazoa</taxon>
        <taxon>Ecdysozoa</taxon>
        <taxon>Arthropoda</taxon>
        <taxon>Hexapoda</taxon>
        <taxon>Insecta</taxon>
        <taxon>Pterygota</taxon>
        <taxon>Neoptera</taxon>
        <taxon>Paraneoptera</taxon>
        <taxon>Hemiptera</taxon>
        <taxon>Sternorrhyncha</taxon>
        <taxon>Aphidomorpha</taxon>
        <taxon>Aphidoidea</taxon>
        <taxon>Aphididae</taxon>
        <taxon>Aphidini</taxon>
        <taxon>Melanaphis</taxon>
    </lineage>
</organism>
<evidence type="ECO:0000256" key="9">
    <source>
        <dbReference type="ARBA" id="ARBA00018909"/>
    </source>
</evidence>
<dbReference type="InterPro" id="IPR019845">
    <property type="entry name" value="Squalene/phytoene_synthase_CS"/>
</dbReference>
<dbReference type="GO" id="GO:0045436">
    <property type="term" value="F:lycopene beta cyclase activity"/>
    <property type="evidence" value="ECO:0007669"/>
    <property type="project" value="UniProtKB-ARBA"/>
</dbReference>
<dbReference type="EC" id="2.5.1.32" evidence="8"/>
<dbReference type="Pfam" id="PF00494">
    <property type="entry name" value="SQS_PSY"/>
    <property type="match status" value="1"/>
</dbReference>
<comment type="catalytic activity">
    <reaction evidence="17">
        <text>gamma-carotene = all-trans-beta-carotene</text>
        <dbReference type="Rhea" id="RHEA:32239"/>
        <dbReference type="ChEBI" id="CHEBI:17579"/>
        <dbReference type="ChEBI" id="CHEBI:27740"/>
        <dbReference type="EC" id="5.5.1.19"/>
    </reaction>
</comment>
<gene>
    <name evidence="20" type="primary">carRA_1</name>
</gene>
<dbReference type="AlphaFoldDB" id="A0A2H8THH7"/>
<name>A0A2H8THH7_9HEMI</name>
<dbReference type="GO" id="GO:0004311">
    <property type="term" value="F:geranylgeranyl diphosphate synthase activity"/>
    <property type="evidence" value="ECO:0007669"/>
    <property type="project" value="InterPro"/>
</dbReference>
<evidence type="ECO:0000256" key="19">
    <source>
        <dbReference type="SAM" id="Phobius"/>
    </source>
</evidence>
<evidence type="ECO:0000256" key="2">
    <source>
        <dbReference type="ARBA" id="ARBA00004141"/>
    </source>
</evidence>
<protein>
    <recommendedName>
        <fullName evidence="9">Bifunctional lycopene cyclase/phytoene synthase</fullName>
        <ecNumber evidence="8">2.5.1.32</ecNumber>
        <ecNumber evidence="7">5.5.1.19</ecNumber>
    </recommendedName>
</protein>
<feature type="transmembrane region" description="Helical" evidence="19">
    <location>
        <begin position="165"/>
        <end position="185"/>
    </location>
</feature>
<dbReference type="PROSITE" id="PS01045">
    <property type="entry name" value="SQUALEN_PHYTOEN_SYN_2"/>
    <property type="match status" value="1"/>
</dbReference>
<dbReference type="InterPro" id="IPR002060">
    <property type="entry name" value="Squ/phyt_synthse"/>
</dbReference>
<evidence type="ECO:0000256" key="10">
    <source>
        <dbReference type="ARBA" id="ARBA00022679"/>
    </source>
</evidence>
<evidence type="ECO:0000256" key="18">
    <source>
        <dbReference type="ARBA" id="ARBA00029335"/>
    </source>
</evidence>
<comment type="subcellular location">
    <subcellularLocation>
        <location evidence="2">Membrane</location>
        <topology evidence="2">Multi-pass membrane protein</topology>
    </subcellularLocation>
</comment>
<comment type="similarity">
    <text evidence="5">In the N-terminal section; belongs to the lycopene beta-cyclase family.</text>
</comment>
<dbReference type="EMBL" id="GFXV01001704">
    <property type="protein sequence ID" value="MBW13509.1"/>
    <property type="molecule type" value="Transcribed_RNA"/>
</dbReference>
<dbReference type="OrthoDB" id="6603291at2759"/>
<evidence type="ECO:0000256" key="4">
    <source>
        <dbReference type="ARBA" id="ARBA00005172"/>
    </source>
</evidence>
<evidence type="ECO:0000256" key="16">
    <source>
        <dbReference type="ARBA" id="ARBA00023268"/>
    </source>
</evidence>
<evidence type="ECO:0000256" key="6">
    <source>
        <dbReference type="ARBA" id="ARBA00008406"/>
    </source>
</evidence>
<evidence type="ECO:0000256" key="17">
    <source>
        <dbReference type="ARBA" id="ARBA00029313"/>
    </source>
</evidence>
<evidence type="ECO:0000256" key="1">
    <source>
        <dbReference type="ARBA" id="ARBA00001805"/>
    </source>
</evidence>
<feature type="transmembrane region" description="Helical" evidence="19">
    <location>
        <begin position="66"/>
        <end position="94"/>
    </location>
</feature>
<evidence type="ECO:0000256" key="3">
    <source>
        <dbReference type="ARBA" id="ARBA00005089"/>
    </source>
</evidence>
<dbReference type="InterPro" id="IPR008949">
    <property type="entry name" value="Isoprenoid_synthase_dom_sf"/>
</dbReference>
<dbReference type="SFLD" id="SFLDG01018">
    <property type="entry name" value="Squalene/Phytoene_Synthase_Lik"/>
    <property type="match status" value="1"/>
</dbReference>
<evidence type="ECO:0000256" key="13">
    <source>
        <dbReference type="ARBA" id="ARBA00022989"/>
    </source>
</evidence>
<feature type="transmembrane region" description="Helical" evidence="19">
    <location>
        <begin position="114"/>
        <end position="133"/>
    </location>
</feature>
<evidence type="ECO:0000256" key="12">
    <source>
        <dbReference type="ARBA" id="ARBA00022746"/>
    </source>
</evidence>
<dbReference type="Gene3D" id="1.10.600.10">
    <property type="entry name" value="Farnesyl Diphosphate Synthase"/>
    <property type="match status" value="1"/>
</dbReference>
<dbReference type="PANTHER" id="PTHR31480">
    <property type="entry name" value="BIFUNCTIONAL LYCOPENE CYCLASE/PHYTOENE SYNTHASE"/>
    <property type="match status" value="1"/>
</dbReference>
<comment type="catalytic activity">
    <reaction evidence="18">
        <text>all-trans-lycopene = gamma-carotene</text>
        <dbReference type="Rhea" id="RHEA:32219"/>
        <dbReference type="ChEBI" id="CHEBI:15948"/>
        <dbReference type="ChEBI" id="CHEBI:27740"/>
        <dbReference type="EC" id="5.5.1.19"/>
    </reaction>
</comment>
<comment type="similarity">
    <text evidence="6">In the C-terminal section; belongs to the phytoene/squalene synthase family.</text>
</comment>
<dbReference type="UniPathway" id="UPA00799">
    <property type="reaction ID" value="UER00773"/>
</dbReference>
<dbReference type="UniPathway" id="UPA00802"/>
<evidence type="ECO:0000256" key="7">
    <source>
        <dbReference type="ARBA" id="ARBA00012242"/>
    </source>
</evidence>
<comment type="catalytic activity">
    <reaction evidence="1">
        <text>2 (2E,6E,10E)-geranylgeranyl diphosphate = 15-cis-phytoene + 2 diphosphate</text>
        <dbReference type="Rhea" id="RHEA:34475"/>
        <dbReference type="ChEBI" id="CHEBI:27787"/>
        <dbReference type="ChEBI" id="CHEBI:33019"/>
        <dbReference type="ChEBI" id="CHEBI:58756"/>
        <dbReference type="EC" id="2.5.1.32"/>
    </reaction>
</comment>
<keyword evidence="16" id="KW-0511">Multifunctional enzyme</keyword>
<dbReference type="NCBIfam" id="TIGR03462">
    <property type="entry name" value="CarR_dom_SF"/>
    <property type="match status" value="2"/>
</dbReference>
<proteinExistence type="inferred from homology"/>
<evidence type="ECO:0000256" key="15">
    <source>
        <dbReference type="ARBA" id="ARBA00023235"/>
    </source>
</evidence>
<feature type="transmembrane region" description="Helical" evidence="19">
    <location>
        <begin position="140"/>
        <end position="159"/>
    </location>
</feature>
<comment type="pathway">
    <text evidence="3">Carotenoid biosynthesis; beta-carotene biosynthesis.</text>
</comment>
<evidence type="ECO:0000256" key="11">
    <source>
        <dbReference type="ARBA" id="ARBA00022692"/>
    </source>
</evidence>
<evidence type="ECO:0000256" key="8">
    <source>
        <dbReference type="ARBA" id="ARBA00012396"/>
    </source>
</evidence>
<keyword evidence="14 19" id="KW-0472">Membrane</keyword>
<evidence type="ECO:0000256" key="14">
    <source>
        <dbReference type="ARBA" id="ARBA00023136"/>
    </source>
</evidence>
<feature type="transmembrane region" description="Helical" evidence="19">
    <location>
        <begin position="420"/>
        <end position="440"/>
    </location>
</feature>
<accession>A0A2H8THH7</accession>
<dbReference type="GO" id="GO:0016117">
    <property type="term" value="P:carotenoid biosynthetic process"/>
    <property type="evidence" value="ECO:0007669"/>
    <property type="project" value="UniProtKB-KW"/>
</dbReference>
<dbReference type="InterPro" id="IPR044843">
    <property type="entry name" value="Trans_IPPS_bact-type"/>
</dbReference>
<keyword evidence="12" id="KW-0125">Carotenoid biosynthesis</keyword>
<keyword evidence="10" id="KW-0808">Transferase</keyword>
<keyword evidence="11 19" id="KW-0812">Transmembrane</keyword>
<feature type="transmembrane region" description="Helical" evidence="19">
    <location>
        <begin position="7"/>
        <end position="27"/>
    </location>
</feature>
<dbReference type="SUPFAM" id="SSF48576">
    <property type="entry name" value="Terpenoid synthases"/>
    <property type="match status" value="1"/>
</dbReference>
<dbReference type="GO" id="GO:0016872">
    <property type="term" value="F:intramolecular lyase activity"/>
    <property type="evidence" value="ECO:0007669"/>
    <property type="project" value="InterPro"/>
</dbReference>
<dbReference type="GO" id="GO:0016020">
    <property type="term" value="C:membrane"/>
    <property type="evidence" value="ECO:0007669"/>
    <property type="project" value="UniProtKB-SubCell"/>
</dbReference>
<keyword evidence="15" id="KW-0413">Isomerase</keyword>
<evidence type="ECO:0000313" key="20">
    <source>
        <dbReference type="EMBL" id="MBW13509.1"/>
    </source>
</evidence>
<sequence>MLTYIDVHLFYTLPVIGVLSLIAQPFLNRSEVFKITLLSTIAFVYTTPWDNYVIHNQGWSYPPEKILGFIGYIPIEEYMFFILQTVLTSLWALLCVRWSTPCLNFNYDKYSYQLIRWIPIAFLAIATIVGYIITIPGQATFYLGCILWWVSPVVIFMWYGAGNFFVKKIIPCSFAIVVPTLYLCWVDRMALKENIWHIGENTMLNIFVIEDLPLEEALFFFISNVIIVLGGTSFDKARGIIETYTLEYQQRFSFSWTYFRQLFWAFMASEYNMPQIVTKDIKKSIEIIKAASKSFTIASFLFQSGIRLDLIILYSFCRVTDNMIDNELDVEKKKRKFELTKNFINDLFFERKSDYDVRIKPQKLNINWTKYESELTDVEMSCFRALSRIAFYLPRKPFEELLTGYKWDIEGRLIRNEDDLLLYSTYVAGSVGVLCVYVTMYRCDNDKFELVENYDYVIKKAYQMGQVLQLVNIARDIVTDSETLGRCYIPTDYMDDEDEEVRILCQEKKPRSLGDNKLKKYSMRMIYLASKYQSESVNAIKCLPRETRGSVLATTDIYQGLVFAILSSPTYPTRASLSKWNKIVIGLYSLYIKSI</sequence>
<comment type="pathway">
    <text evidence="4">Carotenoid biosynthesis; phytoene biosynthesis; all-trans-phytoene from geranylgeranyl diphosphate: step 1/1.</text>
</comment>